<dbReference type="InterPro" id="IPR014543">
    <property type="entry name" value="UCP028291"/>
</dbReference>
<comment type="caution">
    <text evidence="3">The sequence shown here is derived from an EMBL/GenBank/DDBJ whole genome shotgun (WGS) entry which is preliminary data.</text>
</comment>
<dbReference type="InterPro" id="IPR007037">
    <property type="entry name" value="SIP_rossman_dom"/>
</dbReference>
<reference evidence="4" key="1">
    <citation type="journal article" date="2021" name="Syst. Appl. Microbiol.">
        <title>Roseomonas hellenica sp. nov., isolated from roots of wild-growing Alkanna tinctoria.</title>
        <authorList>
            <person name="Rat A."/>
            <person name="Naranjo H.D."/>
            <person name="Lebbe L."/>
            <person name="Cnockaert M."/>
            <person name="Krigas N."/>
            <person name="Grigoriadou K."/>
            <person name="Maloupa E."/>
            <person name="Willems A."/>
        </authorList>
    </citation>
    <scope>NUCLEOTIDE SEQUENCE [LARGE SCALE GENOMIC DNA]</scope>
    <source>
        <strain evidence="4">LMG 31523</strain>
    </source>
</reference>
<dbReference type="EMBL" id="JAAGBB010000037">
    <property type="protein sequence ID" value="MBR0667597.1"/>
    <property type="molecule type" value="Genomic_DNA"/>
</dbReference>
<dbReference type="Proteomes" id="UP001196870">
    <property type="component" value="Unassembled WGS sequence"/>
</dbReference>
<dbReference type="InterPro" id="IPR013113">
    <property type="entry name" value="SIP_FAD-bd"/>
</dbReference>
<dbReference type="SUPFAM" id="SSF63380">
    <property type="entry name" value="Riboflavin synthase domain-like"/>
    <property type="match status" value="1"/>
</dbReference>
<name>A0ABS5F4X6_9PROT</name>
<dbReference type="CDD" id="cd06193">
    <property type="entry name" value="siderophore_interacting"/>
    <property type="match status" value="1"/>
</dbReference>
<organism evidence="3 4">
    <name type="scientific">Plastoroseomonas hellenica</name>
    <dbReference type="NCBI Taxonomy" id="2687306"/>
    <lineage>
        <taxon>Bacteria</taxon>
        <taxon>Pseudomonadati</taxon>
        <taxon>Pseudomonadota</taxon>
        <taxon>Alphaproteobacteria</taxon>
        <taxon>Acetobacterales</taxon>
        <taxon>Acetobacteraceae</taxon>
        <taxon>Plastoroseomonas</taxon>
    </lineage>
</organism>
<comment type="similarity">
    <text evidence="1">Belongs to the SIP oxidoreductase family.</text>
</comment>
<dbReference type="RefSeq" id="WP_211855375.1">
    <property type="nucleotide sequence ID" value="NZ_JAAGBB010000037.1"/>
</dbReference>
<accession>A0ABS5F4X6</accession>
<dbReference type="InterPro" id="IPR017938">
    <property type="entry name" value="Riboflavin_synthase-like_b-brl"/>
</dbReference>
<dbReference type="Gene3D" id="3.30.310.50">
    <property type="entry name" value="Alpha-D-phosphohexomutase, C-terminal domain"/>
    <property type="match status" value="1"/>
</dbReference>
<dbReference type="PANTHER" id="PTHR30157">
    <property type="entry name" value="FERRIC REDUCTASE, NADPH-DEPENDENT"/>
    <property type="match status" value="1"/>
</dbReference>
<dbReference type="Pfam" id="PF04954">
    <property type="entry name" value="SIP"/>
    <property type="match status" value="1"/>
</dbReference>
<protein>
    <submittedName>
        <fullName evidence="3">Siderophore-interacting protein</fullName>
    </submittedName>
</protein>
<dbReference type="Gene3D" id="3.40.50.80">
    <property type="entry name" value="Nucleotide-binding domain of ferredoxin-NADP reductase (FNR) module"/>
    <property type="match status" value="1"/>
</dbReference>
<dbReference type="PANTHER" id="PTHR30157:SF0">
    <property type="entry name" value="NADPH-DEPENDENT FERRIC-CHELATE REDUCTASE"/>
    <property type="match status" value="1"/>
</dbReference>
<evidence type="ECO:0000313" key="4">
    <source>
        <dbReference type="Proteomes" id="UP001196870"/>
    </source>
</evidence>
<sequence length="354" mass="38773">MAEFTSETLIPLRDPATVAAQLIDHLAEHGVIFERQGDAFVTSLRFGHGVMRVEEGGLRFRATAQELAGLERIRAAIASHVLEFADDERPDIRWDGLPSGEMQADFRELRVLAVEDIALRMRRLTLSGQDLGRFASLDDLHVKLYVPPPGSARPAWPRLAADGRLIWPDPPHRPAQRAYTIRSIDAQKGVIEIDFVLHTHGGPGARFAERAQPGDFCGISGPGGGGMPTARWMLLMGDETALPAIARMLEAMPPHAAGIAIIEVDGPASEVPLTVPAGFALRWLHRGGERNGPDSGLHAALAEIAWPAHDDRFVWAACERAAADQIRKELRVIGLERAQYRVAAYWHHGRAGRD</sequence>
<evidence type="ECO:0000313" key="3">
    <source>
        <dbReference type="EMBL" id="MBR0667597.1"/>
    </source>
</evidence>
<keyword evidence="4" id="KW-1185">Reference proteome</keyword>
<dbReference type="Pfam" id="PF08021">
    <property type="entry name" value="FAD_binding_9"/>
    <property type="match status" value="1"/>
</dbReference>
<dbReference type="InterPro" id="IPR039261">
    <property type="entry name" value="FNR_nucleotide-bd"/>
</dbReference>
<evidence type="ECO:0000256" key="1">
    <source>
        <dbReference type="ARBA" id="ARBA00035644"/>
    </source>
</evidence>
<proteinExistence type="inferred from homology"/>
<feature type="domain" description="FAD-binding FR-type" evidence="2">
    <location>
        <begin position="104"/>
        <end position="229"/>
    </location>
</feature>
<dbReference type="InterPro" id="IPR017927">
    <property type="entry name" value="FAD-bd_FR_type"/>
</dbReference>
<evidence type="ECO:0000259" key="2">
    <source>
        <dbReference type="PROSITE" id="PS51384"/>
    </source>
</evidence>
<dbReference type="InterPro" id="IPR039374">
    <property type="entry name" value="SIP_fam"/>
</dbReference>
<dbReference type="Pfam" id="PF09981">
    <property type="entry name" value="DUF2218"/>
    <property type="match status" value="1"/>
</dbReference>
<gene>
    <name evidence="3" type="ORF">GXW71_24790</name>
</gene>
<dbReference type="Gene3D" id="2.40.30.10">
    <property type="entry name" value="Translation factors"/>
    <property type="match status" value="1"/>
</dbReference>
<dbReference type="PROSITE" id="PS51384">
    <property type="entry name" value="FAD_FR"/>
    <property type="match status" value="1"/>
</dbReference>